<dbReference type="EMBL" id="JBHUHZ010000001">
    <property type="protein sequence ID" value="MFD2162617.1"/>
    <property type="molecule type" value="Genomic_DNA"/>
</dbReference>
<evidence type="ECO:0000256" key="1">
    <source>
        <dbReference type="SAM" id="Phobius"/>
    </source>
</evidence>
<reference evidence="3" key="1">
    <citation type="journal article" date="2019" name="Int. J. Syst. Evol. Microbiol.">
        <title>The Global Catalogue of Microorganisms (GCM) 10K type strain sequencing project: providing services to taxonomists for standard genome sequencing and annotation.</title>
        <authorList>
            <consortium name="The Broad Institute Genomics Platform"/>
            <consortium name="The Broad Institute Genome Sequencing Center for Infectious Disease"/>
            <person name="Wu L."/>
            <person name="Ma J."/>
        </authorList>
    </citation>
    <scope>NUCLEOTIDE SEQUENCE [LARGE SCALE GENOMIC DNA]</scope>
    <source>
        <strain evidence="3">KCTC 42217</strain>
    </source>
</reference>
<feature type="transmembrane region" description="Helical" evidence="1">
    <location>
        <begin position="171"/>
        <end position="193"/>
    </location>
</feature>
<organism evidence="2 3">
    <name type="scientific">Paradesertivirga mongoliensis</name>
    <dbReference type="NCBI Taxonomy" id="2100740"/>
    <lineage>
        <taxon>Bacteria</taxon>
        <taxon>Pseudomonadati</taxon>
        <taxon>Bacteroidota</taxon>
        <taxon>Sphingobacteriia</taxon>
        <taxon>Sphingobacteriales</taxon>
        <taxon>Sphingobacteriaceae</taxon>
        <taxon>Paradesertivirga</taxon>
    </lineage>
</organism>
<gene>
    <name evidence="2" type="ORF">ACFSJU_09465</name>
</gene>
<feature type="transmembrane region" description="Helical" evidence="1">
    <location>
        <begin position="84"/>
        <end position="105"/>
    </location>
</feature>
<comment type="caution">
    <text evidence="2">The sequence shown here is derived from an EMBL/GenBank/DDBJ whole genome shotgun (WGS) entry which is preliminary data.</text>
</comment>
<evidence type="ECO:0000313" key="2">
    <source>
        <dbReference type="EMBL" id="MFD2162617.1"/>
    </source>
</evidence>
<keyword evidence="3" id="KW-1185">Reference proteome</keyword>
<feature type="transmembrane region" description="Helical" evidence="1">
    <location>
        <begin position="55"/>
        <end position="77"/>
    </location>
</feature>
<dbReference type="RefSeq" id="WP_255903254.1">
    <property type="nucleotide sequence ID" value="NZ_JAFMZO010000003.1"/>
</dbReference>
<keyword evidence="1" id="KW-0812">Transmembrane</keyword>
<accession>A0ABW4ZL80</accession>
<feature type="transmembrane region" description="Helical" evidence="1">
    <location>
        <begin position="229"/>
        <end position="250"/>
    </location>
</feature>
<keyword evidence="1" id="KW-0472">Membrane</keyword>
<feature type="transmembrane region" description="Helical" evidence="1">
    <location>
        <begin position="111"/>
        <end position="130"/>
    </location>
</feature>
<feature type="transmembrane region" description="Helical" evidence="1">
    <location>
        <begin position="146"/>
        <end position="165"/>
    </location>
</feature>
<name>A0ABW4ZL80_9SPHI</name>
<protein>
    <submittedName>
        <fullName evidence="2">Uncharacterized protein</fullName>
    </submittedName>
</protein>
<evidence type="ECO:0000313" key="3">
    <source>
        <dbReference type="Proteomes" id="UP001597387"/>
    </source>
</evidence>
<feature type="transmembrane region" description="Helical" evidence="1">
    <location>
        <begin position="29"/>
        <end position="49"/>
    </location>
</feature>
<proteinExistence type="predicted"/>
<sequence length="267" mass="29290">MQILILKLLLTPALTGMATWAGRKYGHSVTGLLIGLPLNAGPIALFLALEQGTAFASVSSKGILLGAVSLSMFSFVYSMLSKKFHWLFCVVAGWITYLSATFFLVQFDWSLLQTFLVTVASLGILLLIFPKFTEGHLAIVPPAWDIPLRIIMATLFIIALTYVSSELGPRLSGLLGTFPIFGTIFAVTTHYLYGADACIRLMRSVVISLFSFSVFFAVLAFSLQPLQIGYSFLLATACCISSQIIVLYIGRMLKKQEYLKSIRFPGT</sequence>
<keyword evidence="1" id="KW-1133">Transmembrane helix</keyword>
<feature type="transmembrane region" description="Helical" evidence="1">
    <location>
        <begin position="205"/>
        <end position="223"/>
    </location>
</feature>
<dbReference type="Proteomes" id="UP001597387">
    <property type="component" value="Unassembled WGS sequence"/>
</dbReference>